<dbReference type="STRING" id="597456.A0A0L7RBZ0"/>
<proteinExistence type="predicted"/>
<dbReference type="OrthoDB" id="10067964at2759"/>
<evidence type="ECO:0000256" key="1">
    <source>
        <dbReference type="SAM" id="SignalP"/>
    </source>
</evidence>
<accession>A0A0L7RBZ0</accession>
<dbReference type="Pfam" id="PF05953">
    <property type="entry name" value="Allatostatin"/>
    <property type="match status" value="5"/>
</dbReference>
<keyword evidence="1" id="KW-0732">Signal</keyword>
<gene>
    <name evidence="2" type="ORF">WH47_10732</name>
</gene>
<protein>
    <submittedName>
        <fullName evidence="2">Allatostatin</fullName>
    </submittedName>
</protein>
<organism evidence="2 3">
    <name type="scientific">Habropoda laboriosa</name>
    <dbReference type="NCBI Taxonomy" id="597456"/>
    <lineage>
        <taxon>Eukaryota</taxon>
        <taxon>Metazoa</taxon>
        <taxon>Ecdysozoa</taxon>
        <taxon>Arthropoda</taxon>
        <taxon>Hexapoda</taxon>
        <taxon>Insecta</taxon>
        <taxon>Pterygota</taxon>
        <taxon>Neoptera</taxon>
        <taxon>Endopterygota</taxon>
        <taxon>Hymenoptera</taxon>
        <taxon>Apocrita</taxon>
        <taxon>Aculeata</taxon>
        <taxon>Apoidea</taxon>
        <taxon>Anthophila</taxon>
        <taxon>Apidae</taxon>
        <taxon>Habropoda</taxon>
    </lineage>
</organism>
<evidence type="ECO:0000313" key="3">
    <source>
        <dbReference type="Proteomes" id="UP000053825"/>
    </source>
</evidence>
<dbReference type="AlphaFoldDB" id="A0A0L7RBZ0"/>
<dbReference type="Proteomes" id="UP000053825">
    <property type="component" value="Unassembled WGS sequence"/>
</dbReference>
<name>A0A0L7RBZ0_9HYME</name>
<evidence type="ECO:0000313" key="2">
    <source>
        <dbReference type="EMBL" id="KOC68492.1"/>
    </source>
</evidence>
<reference evidence="2 3" key="1">
    <citation type="submission" date="2015-07" db="EMBL/GenBank/DDBJ databases">
        <title>The genome of Habropoda laboriosa.</title>
        <authorList>
            <person name="Pan H."/>
            <person name="Kapheim K."/>
        </authorList>
    </citation>
    <scope>NUCLEOTIDE SEQUENCE [LARGE SCALE GENOMIC DNA]</scope>
    <source>
        <strain evidence="2">0110345459</strain>
    </source>
</reference>
<dbReference type="EMBL" id="KQ414616">
    <property type="protein sequence ID" value="KOC68492.1"/>
    <property type="molecule type" value="Genomic_DNA"/>
</dbReference>
<sequence length="199" mass="22716">MRTRIGLLTSSVAFLYVLGIVGKPTVAMEESPSSSMNLQHYNTMMNSMGFDDPLPEKRAYTYVSEYKRLPVYNFGIGKRWIDSNDDKRGRPYSFGLGKRVRQYSFGLGKRNDNSDYPVRLNLDYLPVDNLAFHSQESLDNVLEEKRGRQPYSFGLGKRAVHLNAGQQMGSGKRPNDLLSQRYHFGLGKRMSDDEEDALQ</sequence>
<feature type="chain" id="PRO_5005575280" evidence="1">
    <location>
        <begin position="20"/>
        <end position="199"/>
    </location>
</feature>
<dbReference type="InterPro" id="IPR010276">
    <property type="entry name" value="Allatostatin"/>
</dbReference>
<feature type="signal peptide" evidence="1">
    <location>
        <begin position="1"/>
        <end position="19"/>
    </location>
</feature>
<keyword evidence="3" id="KW-1185">Reference proteome</keyword>
<dbReference type="GO" id="GO:0005184">
    <property type="term" value="F:neuropeptide hormone activity"/>
    <property type="evidence" value="ECO:0007669"/>
    <property type="project" value="InterPro"/>
</dbReference>